<dbReference type="InterPro" id="IPR019557">
    <property type="entry name" value="AminoTfrase-like_pln_mobile"/>
</dbReference>
<reference evidence="2 3" key="1">
    <citation type="submission" date="2024-01" db="EMBL/GenBank/DDBJ databases">
        <title>The genomes of 5 underutilized Papilionoideae crops provide insights into root nodulation and disease resistanc.</title>
        <authorList>
            <person name="Jiang F."/>
        </authorList>
    </citation>
    <scope>NUCLEOTIDE SEQUENCE [LARGE SCALE GENOMIC DNA]</scope>
    <source>
        <strain evidence="2">JINMINGXINNONG_FW02</strain>
        <tissue evidence="2">Leaves</tissue>
    </source>
</reference>
<dbReference type="AlphaFoldDB" id="A0AAN9LFV9"/>
<dbReference type="EMBL" id="JAYMYR010000011">
    <property type="protein sequence ID" value="KAK7333562.1"/>
    <property type="molecule type" value="Genomic_DNA"/>
</dbReference>
<dbReference type="PANTHER" id="PTHR46033:SF67">
    <property type="entry name" value="AMINOTRANSFERASE-LIKE, PLANT MOBILE DOMAIN FAMILY PROTEIN"/>
    <property type="match status" value="1"/>
</dbReference>
<gene>
    <name evidence="2" type="ORF">VNO80_30337</name>
</gene>
<dbReference type="Pfam" id="PF10536">
    <property type="entry name" value="PMD"/>
    <property type="match status" value="1"/>
</dbReference>
<evidence type="ECO:0000313" key="2">
    <source>
        <dbReference type="EMBL" id="KAK7333562.1"/>
    </source>
</evidence>
<keyword evidence="3" id="KW-1185">Reference proteome</keyword>
<sequence>MEPSQDTIIEAKNELMVSPLSGENPIRRTAYFIKPCMEDSTNPPHYISSGGTATVTSNHVKLPLEVIYSGWYYPHREWKTWVQQMQDKYEYMWIRAGIDQAIKASTFLIRRNDELIHELAQRWRSKTNTFVFPWGEATITLEDVKVCWGYSVMGVPFSSPLVSDEEKEVEQELITIFRTFFKSKAKRADHSPWMKYFMSNNESQVVHEAFLSLWLSRFVFPGRSNKSILKSVFPIAIHLARGTKVALAPAVLANIYRDLSLLNNKIRIGTTVMLEVMLWAPFQLVQVWALERFPALQPCPHVVEQGQLLMAKWHTVKMVKHYNLKLILDSSRAGNDFIWCPFVNSPPLRLHNKNDKWVCKNPNFDDELESFARCMRVSELVGMKCIEQYWPNRVAMQFGMDQDIPGVLVPYNENPWISYSEPTIDTNLYIALSARHQPNVTSRYYHWWKQSNPSKEGNKRDDCVVSSSKRVIPISLSVQKESCRSYGPQPGFTCKKIKREQEHDFDEMGKGSIIELSSSSSEGTCFGDEEVENDQAVSSPLSTVFPSLNVEEARSVKYDRNGVKIKNSFCDRDGIDDMEREYASPCIEEIASNLESRIRKLERVVASLKQQN</sequence>
<proteinExistence type="predicted"/>
<accession>A0AAN9LFV9</accession>
<feature type="domain" description="Aminotransferase-like plant mobile" evidence="1">
    <location>
        <begin position="97"/>
        <end position="449"/>
    </location>
</feature>
<evidence type="ECO:0000259" key="1">
    <source>
        <dbReference type="Pfam" id="PF10536"/>
    </source>
</evidence>
<protein>
    <recommendedName>
        <fullName evidence="1">Aminotransferase-like plant mobile domain-containing protein</fullName>
    </recommendedName>
</protein>
<dbReference type="Proteomes" id="UP001374584">
    <property type="component" value="Unassembled WGS sequence"/>
</dbReference>
<dbReference type="GO" id="GO:0010073">
    <property type="term" value="P:meristem maintenance"/>
    <property type="evidence" value="ECO:0007669"/>
    <property type="project" value="InterPro"/>
</dbReference>
<dbReference type="PANTHER" id="PTHR46033">
    <property type="entry name" value="PROTEIN MAIN-LIKE 2"/>
    <property type="match status" value="1"/>
</dbReference>
<organism evidence="2 3">
    <name type="scientific">Phaseolus coccineus</name>
    <name type="common">Scarlet runner bean</name>
    <name type="synonym">Phaseolus multiflorus</name>
    <dbReference type="NCBI Taxonomy" id="3886"/>
    <lineage>
        <taxon>Eukaryota</taxon>
        <taxon>Viridiplantae</taxon>
        <taxon>Streptophyta</taxon>
        <taxon>Embryophyta</taxon>
        <taxon>Tracheophyta</taxon>
        <taxon>Spermatophyta</taxon>
        <taxon>Magnoliopsida</taxon>
        <taxon>eudicotyledons</taxon>
        <taxon>Gunneridae</taxon>
        <taxon>Pentapetalae</taxon>
        <taxon>rosids</taxon>
        <taxon>fabids</taxon>
        <taxon>Fabales</taxon>
        <taxon>Fabaceae</taxon>
        <taxon>Papilionoideae</taxon>
        <taxon>50 kb inversion clade</taxon>
        <taxon>NPAAA clade</taxon>
        <taxon>indigoferoid/millettioid clade</taxon>
        <taxon>Phaseoleae</taxon>
        <taxon>Phaseolus</taxon>
    </lineage>
</organism>
<name>A0AAN9LFV9_PHACN</name>
<comment type="caution">
    <text evidence="2">The sequence shown here is derived from an EMBL/GenBank/DDBJ whole genome shotgun (WGS) entry which is preliminary data.</text>
</comment>
<dbReference type="InterPro" id="IPR044824">
    <property type="entry name" value="MAIN-like"/>
</dbReference>
<evidence type="ECO:0000313" key="3">
    <source>
        <dbReference type="Proteomes" id="UP001374584"/>
    </source>
</evidence>